<reference evidence="2" key="2">
    <citation type="submission" date="2015-01" db="EMBL/GenBank/DDBJ databases">
        <title>Evolutionary Origins and Diversification of the Mycorrhizal Mutualists.</title>
        <authorList>
            <consortium name="DOE Joint Genome Institute"/>
            <consortium name="Mycorrhizal Genomics Consortium"/>
            <person name="Kohler A."/>
            <person name="Kuo A."/>
            <person name="Nagy L.G."/>
            <person name="Floudas D."/>
            <person name="Copeland A."/>
            <person name="Barry K.W."/>
            <person name="Cichocki N."/>
            <person name="Veneault-Fourrey C."/>
            <person name="LaButti K."/>
            <person name="Lindquist E.A."/>
            <person name="Lipzen A."/>
            <person name="Lundell T."/>
            <person name="Morin E."/>
            <person name="Murat C."/>
            <person name="Riley R."/>
            <person name="Ohm R."/>
            <person name="Sun H."/>
            <person name="Tunlid A."/>
            <person name="Henrissat B."/>
            <person name="Grigoriev I.V."/>
            <person name="Hibbett D.S."/>
            <person name="Martin F."/>
        </authorList>
    </citation>
    <scope>NUCLEOTIDE SEQUENCE [LARGE SCALE GENOMIC DNA]</scope>
    <source>
        <strain evidence="2">441</strain>
    </source>
</reference>
<protein>
    <submittedName>
        <fullName evidence="1">Uncharacterized protein</fullName>
    </submittedName>
</protein>
<keyword evidence="2" id="KW-1185">Reference proteome</keyword>
<gene>
    <name evidence="1" type="ORF">PISMIDRAFT_671887</name>
</gene>
<organism evidence="1 2">
    <name type="scientific">Pisolithus microcarpus 441</name>
    <dbReference type="NCBI Taxonomy" id="765257"/>
    <lineage>
        <taxon>Eukaryota</taxon>
        <taxon>Fungi</taxon>
        <taxon>Dikarya</taxon>
        <taxon>Basidiomycota</taxon>
        <taxon>Agaricomycotina</taxon>
        <taxon>Agaricomycetes</taxon>
        <taxon>Agaricomycetidae</taxon>
        <taxon>Boletales</taxon>
        <taxon>Sclerodermatineae</taxon>
        <taxon>Pisolithaceae</taxon>
        <taxon>Pisolithus</taxon>
    </lineage>
</organism>
<dbReference type="AlphaFoldDB" id="A0A0C9ZV53"/>
<dbReference type="HOGENOM" id="CLU_2873949_0_0_1"/>
<dbReference type="Proteomes" id="UP000054018">
    <property type="component" value="Unassembled WGS sequence"/>
</dbReference>
<evidence type="ECO:0000313" key="1">
    <source>
        <dbReference type="EMBL" id="KIK29904.1"/>
    </source>
</evidence>
<name>A0A0C9ZV53_9AGAM</name>
<evidence type="ECO:0000313" key="2">
    <source>
        <dbReference type="Proteomes" id="UP000054018"/>
    </source>
</evidence>
<accession>A0A0C9ZV53</accession>
<dbReference type="EMBL" id="KN833688">
    <property type="protein sequence ID" value="KIK29904.1"/>
    <property type="molecule type" value="Genomic_DNA"/>
</dbReference>
<reference evidence="1 2" key="1">
    <citation type="submission" date="2014-04" db="EMBL/GenBank/DDBJ databases">
        <authorList>
            <consortium name="DOE Joint Genome Institute"/>
            <person name="Kuo A."/>
            <person name="Kohler A."/>
            <person name="Costa M.D."/>
            <person name="Nagy L.G."/>
            <person name="Floudas D."/>
            <person name="Copeland A."/>
            <person name="Barry K.W."/>
            <person name="Cichocki N."/>
            <person name="Veneault-Fourrey C."/>
            <person name="LaButti K."/>
            <person name="Lindquist E.A."/>
            <person name="Lipzen A."/>
            <person name="Lundell T."/>
            <person name="Morin E."/>
            <person name="Murat C."/>
            <person name="Sun H."/>
            <person name="Tunlid A."/>
            <person name="Henrissat B."/>
            <person name="Grigoriev I.V."/>
            <person name="Hibbett D.S."/>
            <person name="Martin F."/>
            <person name="Nordberg H.P."/>
            <person name="Cantor M.N."/>
            <person name="Hua S.X."/>
        </authorList>
    </citation>
    <scope>NUCLEOTIDE SEQUENCE [LARGE SCALE GENOMIC DNA]</scope>
    <source>
        <strain evidence="1 2">441</strain>
    </source>
</reference>
<feature type="non-terminal residue" evidence="1">
    <location>
        <position position="1"/>
    </location>
</feature>
<sequence length="64" mass="6901">MNAFTRPPGARGSLKSSGWCRKHRVHASSGARVNVKSILGIQACDKKQKNRLRCGVGIPADNNV</sequence>
<proteinExistence type="predicted"/>